<evidence type="ECO:0000313" key="2">
    <source>
        <dbReference type="EMBL" id="MCI65613.1"/>
    </source>
</evidence>
<evidence type="ECO:0000256" key="1">
    <source>
        <dbReference type="SAM" id="MobiDB-lite"/>
    </source>
</evidence>
<sequence length="58" mass="6189">MPCYTDARPSPSQSRYIDGAGGCEVEPDAAADDADEVEVVVLLLPVLPHVLHMQALLL</sequence>
<organism evidence="2 3">
    <name type="scientific">Trifolium medium</name>
    <dbReference type="NCBI Taxonomy" id="97028"/>
    <lineage>
        <taxon>Eukaryota</taxon>
        <taxon>Viridiplantae</taxon>
        <taxon>Streptophyta</taxon>
        <taxon>Embryophyta</taxon>
        <taxon>Tracheophyta</taxon>
        <taxon>Spermatophyta</taxon>
        <taxon>Magnoliopsida</taxon>
        <taxon>eudicotyledons</taxon>
        <taxon>Gunneridae</taxon>
        <taxon>Pentapetalae</taxon>
        <taxon>rosids</taxon>
        <taxon>fabids</taxon>
        <taxon>Fabales</taxon>
        <taxon>Fabaceae</taxon>
        <taxon>Papilionoideae</taxon>
        <taxon>50 kb inversion clade</taxon>
        <taxon>NPAAA clade</taxon>
        <taxon>Hologalegina</taxon>
        <taxon>IRL clade</taxon>
        <taxon>Trifolieae</taxon>
        <taxon>Trifolium</taxon>
    </lineage>
</organism>
<name>A0A392TWT7_9FABA</name>
<dbReference type="Proteomes" id="UP000265520">
    <property type="component" value="Unassembled WGS sequence"/>
</dbReference>
<evidence type="ECO:0000313" key="3">
    <source>
        <dbReference type="Proteomes" id="UP000265520"/>
    </source>
</evidence>
<reference evidence="2 3" key="1">
    <citation type="journal article" date="2018" name="Front. Plant Sci.">
        <title>Red Clover (Trifolium pratense) and Zigzag Clover (T. medium) - A Picture of Genomic Similarities and Differences.</title>
        <authorList>
            <person name="Dluhosova J."/>
            <person name="Istvanek J."/>
            <person name="Nedelnik J."/>
            <person name="Repkova J."/>
        </authorList>
    </citation>
    <scope>NUCLEOTIDE SEQUENCE [LARGE SCALE GENOMIC DNA]</scope>
    <source>
        <strain evidence="3">cv. 10/8</strain>
        <tissue evidence="2">Leaf</tissue>
    </source>
</reference>
<feature type="non-terminal residue" evidence="2">
    <location>
        <position position="58"/>
    </location>
</feature>
<feature type="region of interest" description="Disordered" evidence="1">
    <location>
        <begin position="1"/>
        <end position="21"/>
    </location>
</feature>
<proteinExistence type="predicted"/>
<dbReference type="AlphaFoldDB" id="A0A392TWT7"/>
<accession>A0A392TWT7</accession>
<protein>
    <submittedName>
        <fullName evidence="2">Uncharacterized protein</fullName>
    </submittedName>
</protein>
<keyword evidence="3" id="KW-1185">Reference proteome</keyword>
<dbReference type="EMBL" id="LXQA010678980">
    <property type="protein sequence ID" value="MCI65613.1"/>
    <property type="molecule type" value="Genomic_DNA"/>
</dbReference>
<comment type="caution">
    <text evidence="2">The sequence shown here is derived from an EMBL/GenBank/DDBJ whole genome shotgun (WGS) entry which is preliminary data.</text>
</comment>